<evidence type="ECO:0000313" key="3">
    <source>
        <dbReference type="Proteomes" id="UP000229383"/>
    </source>
</evidence>
<dbReference type="SUPFAM" id="SSF53300">
    <property type="entry name" value="vWA-like"/>
    <property type="match status" value="1"/>
</dbReference>
<reference evidence="3" key="1">
    <citation type="submission" date="2017-09" db="EMBL/GenBank/DDBJ databases">
        <title>Depth-based differentiation of microbial function through sediment-hosted aquifers and enrichment of novel symbionts in the deep terrestrial subsurface.</title>
        <authorList>
            <person name="Probst A.J."/>
            <person name="Ladd B."/>
            <person name="Jarett J.K."/>
            <person name="Geller-Mcgrath D.E."/>
            <person name="Sieber C.M.K."/>
            <person name="Emerson J.B."/>
            <person name="Anantharaman K."/>
            <person name="Thomas B.C."/>
            <person name="Malmstrom R."/>
            <person name="Stieglmeier M."/>
            <person name="Klingl A."/>
            <person name="Woyke T."/>
            <person name="Ryan C.M."/>
            <person name="Banfield J.F."/>
        </authorList>
    </citation>
    <scope>NUCLEOTIDE SEQUENCE [LARGE SCALE GENOMIC DNA]</scope>
</reference>
<evidence type="ECO:0000313" key="2">
    <source>
        <dbReference type="EMBL" id="PIR70378.1"/>
    </source>
</evidence>
<keyword evidence="1" id="KW-0472">Membrane</keyword>
<protein>
    <recommendedName>
        <fullName evidence="4">VWFA domain-containing protein</fullName>
    </recommendedName>
</protein>
<proteinExistence type="predicted"/>
<feature type="transmembrane region" description="Helical" evidence="1">
    <location>
        <begin position="255"/>
        <end position="276"/>
    </location>
</feature>
<dbReference type="Gene3D" id="3.40.50.410">
    <property type="entry name" value="von Willebrand factor, type A domain"/>
    <property type="match status" value="1"/>
</dbReference>
<keyword evidence="1" id="KW-0812">Transmembrane</keyword>
<sequence length="277" mass="31332">MALVFASLSTADIKIPKKADGATYVFVFDITLSQMIEDYYELDGKKISRIKLAKKTFFGILDNLPKTSSVSILAFSGEYFDTLMVILPPTPVTDRALIKNQLQLVDWWNAWNDSSSLELFPIYFLNQTRRWEKPLNVVMFGDGGGNPVSLHDDDGEESKLEAELREYFESGFNFLFIGVGKNFPSEVPVFNKEGEKAGCLINKFENDICYVSALNEETLRLSAEAFGAKYLNIEDGKDIQKWISSPIVRPESANIFIPLSWIFGVISLTFFVLWVII</sequence>
<comment type="caution">
    <text evidence="2">The sequence shown here is derived from an EMBL/GenBank/DDBJ whole genome shotgun (WGS) entry which is preliminary data.</text>
</comment>
<gene>
    <name evidence="2" type="ORF">COU46_01800</name>
</gene>
<dbReference type="AlphaFoldDB" id="A0A2H0TFN9"/>
<name>A0A2H0TFN9_9BACT</name>
<evidence type="ECO:0000256" key="1">
    <source>
        <dbReference type="SAM" id="Phobius"/>
    </source>
</evidence>
<dbReference type="InterPro" id="IPR036465">
    <property type="entry name" value="vWFA_dom_sf"/>
</dbReference>
<organism evidence="2 3">
    <name type="scientific">Candidatus Niyogibacteria bacterium CG10_big_fil_rev_8_21_14_0_10_42_19</name>
    <dbReference type="NCBI Taxonomy" id="1974725"/>
    <lineage>
        <taxon>Bacteria</taxon>
        <taxon>Candidatus Niyogiibacteriota</taxon>
    </lineage>
</organism>
<dbReference type="Proteomes" id="UP000229383">
    <property type="component" value="Unassembled WGS sequence"/>
</dbReference>
<evidence type="ECO:0008006" key="4">
    <source>
        <dbReference type="Google" id="ProtNLM"/>
    </source>
</evidence>
<dbReference type="EMBL" id="PFCN01000021">
    <property type="protein sequence ID" value="PIR70378.1"/>
    <property type="molecule type" value="Genomic_DNA"/>
</dbReference>
<keyword evidence="1" id="KW-1133">Transmembrane helix</keyword>
<accession>A0A2H0TFN9</accession>